<dbReference type="GeneID" id="98334864"/>
<feature type="signal peptide" evidence="1">
    <location>
        <begin position="1"/>
        <end position="21"/>
    </location>
</feature>
<evidence type="ECO:0008006" key="4">
    <source>
        <dbReference type="Google" id="ProtNLM"/>
    </source>
</evidence>
<reference evidence="3" key="2">
    <citation type="submission" date="2019-06" db="EMBL/GenBank/DDBJ databases">
        <title>Co-occurence of chitin degradation, pigmentation and bioactivity in marine Pseudoalteromonas.</title>
        <authorList>
            <person name="Sonnenschein E.C."/>
            <person name="Bech P.K."/>
        </authorList>
    </citation>
    <scope>NUCLEOTIDE SEQUENCE [LARGE SCALE GENOMIC DNA]</scope>
    <source>
        <strain evidence="3">S1607</strain>
    </source>
</reference>
<comment type="caution">
    <text evidence="2">The sequence shown here is derived from an EMBL/GenBank/DDBJ whole genome shotgun (WGS) entry which is preliminary data.</text>
</comment>
<sequence>MKISHLSVVLVAVSTTCSSHALEHKLTPSGVVSHFGAVKAMKDRNLIEKSSKGVSHISFNSAESALDITPVCPTLSTGNLYTINNSQSGDANCYHFEITERSKTTALLVDQNALTDVNLSILRHNSDDTYTTIGSSANAGNQDEVVVALTEPGHYYWYMEVIESDGSPFSFGAAVATNLDEYEFNDTVASATVLPDQQTSLVANMDAVNDIDYFQYSAVRGQDLFLSLQSTASNEYIFEVYNNGWVLLDNNQYISLTGLQVNQVVNFRVRANPNVATNPSNTYNLQAGSVASIRKRTVSGEDNVIRIPGSAYDNPYLTVQAYNKITWSAELEDSTGAPVAGATVRLRLVKNWRQGRGAAVNYDITTGPDGKASRVIDLGNCDPNEYPVRHTDYDRGYRNLWESDFERGEWQVVSPLGVNSSNEETTNALWGAIGHICYQRLISSTPS</sequence>
<organism evidence="2 3">
    <name type="scientific">Pseudoalteromonas piscicida</name>
    <dbReference type="NCBI Taxonomy" id="43662"/>
    <lineage>
        <taxon>Bacteria</taxon>
        <taxon>Pseudomonadati</taxon>
        <taxon>Pseudomonadota</taxon>
        <taxon>Gammaproteobacteria</taxon>
        <taxon>Alteromonadales</taxon>
        <taxon>Pseudoalteromonadaceae</taxon>
        <taxon>Pseudoalteromonas</taxon>
    </lineage>
</organism>
<dbReference type="Gene3D" id="2.60.120.380">
    <property type="match status" value="2"/>
</dbReference>
<feature type="chain" id="PRO_5042971374" description="Peptidase C-terminal archaeal/bacterial domain-containing protein" evidence="1">
    <location>
        <begin position="22"/>
        <end position="447"/>
    </location>
</feature>
<dbReference type="Proteomes" id="UP000305423">
    <property type="component" value="Unassembled WGS sequence"/>
</dbReference>
<evidence type="ECO:0000256" key="1">
    <source>
        <dbReference type="SAM" id="SignalP"/>
    </source>
</evidence>
<accession>A0AAQ2EYE4</accession>
<gene>
    <name evidence="2" type="ORF">CWB74_01190</name>
</gene>
<keyword evidence="1" id="KW-0732">Signal</keyword>
<evidence type="ECO:0000313" key="3">
    <source>
        <dbReference type="Proteomes" id="UP000305423"/>
    </source>
</evidence>
<name>A0AAQ2EYE4_PSEO7</name>
<proteinExistence type="predicted"/>
<dbReference type="AlphaFoldDB" id="A0AAQ2EYE4"/>
<dbReference type="EMBL" id="PNEL01000005">
    <property type="protein sequence ID" value="TMN82324.1"/>
    <property type="molecule type" value="Genomic_DNA"/>
</dbReference>
<reference evidence="2 3" key="1">
    <citation type="submission" date="2017-12" db="EMBL/GenBank/DDBJ databases">
        <authorList>
            <person name="Paulsen S."/>
            <person name="Gram L.K."/>
        </authorList>
    </citation>
    <scope>NUCLEOTIDE SEQUENCE [LARGE SCALE GENOMIC DNA]</scope>
    <source>
        <strain evidence="2 3">S1607</strain>
    </source>
</reference>
<evidence type="ECO:0000313" key="2">
    <source>
        <dbReference type="EMBL" id="TMN82324.1"/>
    </source>
</evidence>
<dbReference type="RefSeq" id="WP_017217862.1">
    <property type="nucleotide sequence ID" value="NZ_JASGWW010000013.1"/>
</dbReference>
<protein>
    <recommendedName>
        <fullName evidence="4">Peptidase C-terminal archaeal/bacterial domain-containing protein</fullName>
    </recommendedName>
</protein>